<dbReference type="AlphaFoldDB" id="A0A0F5IYA4"/>
<dbReference type="Gene3D" id="3.40.50.300">
    <property type="entry name" value="P-loop containing nucleotide triphosphate hydrolases"/>
    <property type="match status" value="1"/>
</dbReference>
<dbReference type="Gene3D" id="1.20.272.10">
    <property type="match status" value="1"/>
</dbReference>
<evidence type="ECO:0000256" key="3">
    <source>
        <dbReference type="ARBA" id="ARBA00022705"/>
    </source>
</evidence>
<accession>A0A0F5IYA4</accession>
<dbReference type="PATRIC" id="fig|1203610.3.peg.4153"/>
<keyword evidence="3" id="KW-0235">DNA replication</keyword>
<evidence type="ECO:0000259" key="5">
    <source>
        <dbReference type="Pfam" id="PF06144"/>
    </source>
</evidence>
<name>A0A0F5IYA4_9BACT</name>
<evidence type="ECO:0000256" key="2">
    <source>
        <dbReference type="ARBA" id="ARBA00022695"/>
    </source>
</evidence>
<sequence>MAKKENTFEEICRDIVAKKFQPVYILMGEEPFFMDRITDLLLENVLSESEKDFNQMIMYGADTDAAMIINAARRFPMMSEYQLVVVREAQLVRDIELLTNYVKSPLKSTVLVINYKYKTLDRRKTLASATDKTGILFESKKIPDYKMPAFIVSFMQQRSIGIDPKAAQMLSDFLGNDLSRLNKELDKLALILPEKAAKRITPELIEQNIGISKEYNNFELIKALAVKDVLKANRIAQYFEKNPKSNPIQMTLPVIFNYFSNLLICYYTKDRSETGIMTALGLRGTFQVKDYMTGLRNYPAMKVFNLISDIRTTDARSKGVENTSVSDADLLKELLYKILH</sequence>
<dbReference type="HOGENOM" id="CLU_044694_3_0_10"/>
<dbReference type="RefSeq" id="WP_028729396.1">
    <property type="nucleotide sequence ID" value="NZ_KE386763.1"/>
</dbReference>
<dbReference type="InterPro" id="IPR005790">
    <property type="entry name" value="DNA_polIII_delta"/>
</dbReference>
<keyword evidence="4" id="KW-0239">DNA-directed DNA polymerase</keyword>
<dbReference type="GO" id="GO:0006261">
    <property type="term" value="P:DNA-templated DNA replication"/>
    <property type="evidence" value="ECO:0007669"/>
    <property type="project" value="TreeGrafter"/>
</dbReference>
<keyword evidence="1" id="KW-0808">Transferase</keyword>
<dbReference type="PANTHER" id="PTHR34388">
    <property type="entry name" value="DNA POLYMERASE III SUBUNIT DELTA"/>
    <property type="match status" value="1"/>
</dbReference>
<evidence type="ECO:0000313" key="6">
    <source>
        <dbReference type="EMBL" id="KKB50539.1"/>
    </source>
</evidence>
<comment type="caution">
    <text evidence="6">The sequence shown here is derived from an EMBL/GenBank/DDBJ whole genome shotgun (WGS) entry which is preliminary data.</text>
</comment>
<evidence type="ECO:0000313" key="7">
    <source>
        <dbReference type="Proteomes" id="UP000033035"/>
    </source>
</evidence>
<dbReference type="PANTHER" id="PTHR34388:SF1">
    <property type="entry name" value="DNA POLYMERASE III SUBUNIT DELTA"/>
    <property type="match status" value="1"/>
</dbReference>
<dbReference type="GO" id="GO:0009360">
    <property type="term" value="C:DNA polymerase III complex"/>
    <property type="evidence" value="ECO:0007669"/>
    <property type="project" value="InterPro"/>
</dbReference>
<protein>
    <submittedName>
        <fullName evidence="6">DNA polymerase III, delta subunit</fullName>
    </submittedName>
</protein>
<dbReference type="Proteomes" id="UP000033035">
    <property type="component" value="Unassembled WGS sequence"/>
</dbReference>
<evidence type="ECO:0000256" key="1">
    <source>
        <dbReference type="ARBA" id="ARBA00022679"/>
    </source>
</evidence>
<feature type="domain" description="DNA polymerase III delta N-terminal" evidence="5">
    <location>
        <begin position="24"/>
        <end position="138"/>
    </location>
</feature>
<dbReference type="GO" id="GO:0003677">
    <property type="term" value="F:DNA binding"/>
    <property type="evidence" value="ECO:0007669"/>
    <property type="project" value="InterPro"/>
</dbReference>
<dbReference type="GO" id="GO:0003887">
    <property type="term" value="F:DNA-directed DNA polymerase activity"/>
    <property type="evidence" value="ECO:0007669"/>
    <property type="project" value="UniProtKB-KW"/>
</dbReference>
<dbReference type="NCBIfam" id="TIGR01128">
    <property type="entry name" value="holA"/>
    <property type="match status" value="1"/>
</dbReference>
<gene>
    <name evidence="6" type="ORF">HMPREF1536_04075</name>
</gene>
<dbReference type="SUPFAM" id="SSF52540">
    <property type="entry name" value="P-loop containing nucleoside triphosphate hydrolases"/>
    <property type="match status" value="1"/>
</dbReference>
<dbReference type="EMBL" id="AQHW01000020">
    <property type="protein sequence ID" value="KKB50539.1"/>
    <property type="molecule type" value="Genomic_DNA"/>
</dbReference>
<organism evidence="6 7">
    <name type="scientific">Parabacteroides gordonii MS-1 = DSM 23371</name>
    <dbReference type="NCBI Taxonomy" id="1203610"/>
    <lineage>
        <taxon>Bacteria</taxon>
        <taxon>Pseudomonadati</taxon>
        <taxon>Bacteroidota</taxon>
        <taxon>Bacteroidia</taxon>
        <taxon>Bacteroidales</taxon>
        <taxon>Tannerellaceae</taxon>
        <taxon>Parabacteroides</taxon>
    </lineage>
</organism>
<dbReference type="InterPro" id="IPR027417">
    <property type="entry name" value="P-loop_NTPase"/>
</dbReference>
<reference evidence="6 7" key="1">
    <citation type="submission" date="2013-04" db="EMBL/GenBank/DDBJ databases">
        <title>The Genome Sequence of Parabacteroides gordonii DSM 23371.</title>
        <authorList>
            <consortium name="The Broad Institute Genomics Platform"/>
            <person name="Earl A."/>
            <person name="Ward D."/>
            <person name="Feldgarden M."/>
            <person name="Gevers D."/>
            <person name="Martens E."/>
            <person name="Sakamoto M."/>
            <person name="Benno Y."/>
            <person name="Suzuki N."/>
            <person name="Matsunaga N."/>
            <person name="Koshihara K."/>
            <person name="Seki M."/>
            <person name="Komiya H."/>
            <person name="Walker B."/>
            <person name="Young S."/>
            <person name="Zeng Q."/>
            <person name="Gargeya S."/>
            <person name="Fitzgerald M."/>
            <person name="Haas B."/>
            <person name="Abouelleil A."/>
            <person name="Allen A.W."/>
            <person name="Alvarado L."/>
            <person name="Arachchi H.M."/>
            <person name="Berlin A.M."/>
            <person name="Chapman S.B."/>
            <person name="Gainer-Dewar J."/>
            <person name="Goldberg J."/>
            <person name="Griggs A."/>
            <person name="Gujja S."/>
            <person name="Hansen M."/>
            <person name="Howarth C."/>
            <person name="Imamovic A."/>
            <person name="Ireland A."/>
            <person name="Larimer J."/>
            <person name="McCowan C."/>
            <person name="Murphy C."/>
            <person name="Pearson M."/>
            <person name="Poon T.W."/>
            <person name="Priest M."/>
            <person name="Roberts A."/>
            <person name="Saif S."/>
            <person name="Shea T."/>
            <person name="Sisk P."/>
            <person name="Sykes S."/>
            <person name="Wortman J."/>
            <person name="Nusbaum C."/>
            <person name="Birren B."/>
        </authorList>
    </citation>
    <scope>NUCLEOTIDE SEQUENCE [LARGE SCALE GENOMIC DNA]</scope>
    <source>
        <strain evidence="6 7">MS-1</strain>
    </source>
</reference>
<dbReference type="InterPro" id="IPR010372">
    <property type="entry name" value="DNA_pol3_delta_N"/>
</dbReference>
<keyword evidence="7" id="KW-1185">Reference proteome</keyword>
<dbReference type="Gene3D" id="1.10.8.60">
    <property type="match status" value="1"/>
</dbReference>
<dbReference type="Pfam" id="PF06144">
    <property type="entry name" value="DNA_pol3_delta"/>
    <property type="match status" value="1"/>
</dbReference>
<dbReference type="STRING" id="1203610.HMPREF1536_04075"/>
<proteinExistence type="predicted"/>
<keyword evidence="2" id="KW-0548">Nucleotidyltransferase</keyword>
<evidence type="ECO:0000256" key="4">
    <source>
        <dbReference type="ARBA" id="ARBA00022932"/>
    </source>
</evidence>